<keyword evidence="5" id="KW-0819">tRNA processing</keyword>
<dbReference type="NCBIfam" id="TIGR00277">
    <property type="entry name" value="HDIG"/>
    <property type="match status" value="1"/>
</dbReference>
<dbReference type="SUPFAM" id="SSF81301">
    <property type="entry name" value="Nucleotidyltransferase"/>
    <property type="match status" value="1"/>
</dbReference>
<feature type="domain" description="HD" evidence="13">
    <location>
        <begin position="293"/>
        <end position="398"/>
    </location>
</feature>
<evidence type="ECO:0000259" key="12">
    <source>
        <dbReference type="Pfam" id="PF01743"/>
    </source>
</evidence>
<evidence type="ECO:0000256" key="9">
    <source>
        <dbReference type="ARBA" id="ARBA00022842"/>
    </source>
</evidence>
<dbReference type="GO" id="GO:0016779">
    <property type="term" value="F:nucleotidyltransferase activity"/>
    <property type="evidence" value="ECO:0007669"/>
    <property type="project" value="UniProtKB-KW"/>
</dbReference>
<evidence type="ECO:0008006" key="16">
    <source>
        <dbReference type="Google" id="ProtNLM"/>
    </source>
</evidence>
<dbReference type="Pfam" id="PF12627">
    <property type="entry name" value="PolyA_pol_RNAbd"/>
    <property type="match status" value="1"/>
</dbReference>
<protein>
    <recommendedName>
        <fullName evidence="16">CCA tRNA nucleotidyltransferase</fullName>
    </recommendedName>
</protein>
<feature type="domain" description="Poly A polymerase head" evidence="12">
    <location>
        <begin position="32"/>
        <end position="144"/>
    </location>
</feature>
<evidence type="ECO:0000256" key="4">
    <source>
        <dbReference type="ARBA" id="ARBA00022679"/>
    </source>
</evidence>
<organism evidence="15">
    <name type="scientific">uncultured Solirubrobacterales bacterium</name>
    <dbReference type="NCBI Taxonomy" id="768556"/>
    <lineage>
        <taxon>Bacteria</taxon>
        <taxon>Bacillati</taxon>
        <taxon>Actinomycetota</taxon>
        <taxon>Thermoleophilia</taxon>
        <taxon>Solirubrobacterales</taxon>
        <taxon>environmental samples</taxon>
    </lineage>
</organism>
<feature type="domain" description="tRNA nucleotidyltransferase/poly(A) polymerase RNA and SrmB- binding" evidence="14">
    <location>
        <begin position="178"/>
        <end position="235"/>
    </location>
</feature>
<dbReference type="GO" id="GO:0000166">
    <property type="term" value="F:nucleotide binding"/>
    <property type="evidence" value="ECO:0007669"/>
    <property type="project" value="UniProtKB-KW"/>
</dbReference>
<sequence>MSELEERLAAEAPVRAVRAALAAGDDPEAPQAWIVGGTVRDAALGRPLRDIDLAVDEDPERVARAVAAHVRGAVFPLSESFGAWRALDRHEGWVCDVSRLRGGSIEEDLAERDFSVNAVAVPLAGGRPVDPLGGLGDLEAGVLRVLGGPALERSAYAADPLRPLRLARLATELALSPDAETERLTRRAAPRVVETSPERVFAELERILVAEGASDGLRLADRLGLLGAILPEVEALRGVEQSHFHDLDVHGHTLEVVRRQVENEERLDELFGSQAAATLRRVLDEPLAGELTRGQALRLGALLHDIGKPATRGVRPDGRVTFLGHDRVGAEMTRALCRRLRTSERLRSYLSALSEHHLVLGFLVHERPLSRRAVFRYLRTCEPVEVEVTLLSCADRLATRGRSHQRAIAAHLDLARELMDEALEWRASGGAPRAPVRGDELAAELEMPRGPELGRLLADLREARFAGEATDRASALDLARRLRHNQQR</sequence>
<dbReference type="InterPro" id="IPR050124">
    <property type="entry name" value="tRNA_CCA-adding_enzyme"/>
</dbReference>
<dbReference type="Pfam" id="PF01966">
    <property type="entry name" value="HD"/>
    <property type="match status" value="1"/>
</dbReference>
<evidence type="ECO:0000313" key="15">
    <source>
        <dbReference type="EMBL" id="CAA9510809.1"/>
    </source>
</evidence>
<dbReference type="InterPro" id="IPR032828">
    <property type="entry name" value="PolyA_RNA-bd"/>
</dbReference>
<gene>
    <name evidence="15" type="ORF">AVDCRST_MAG45-1899</name>
</gene>
<comment type="cofactor">
    <cofactor evidence="1">
        <name>Mg(2+)</name>
        <dbReference type="ChEBI" id="CHEBI:18420"/>
    </cofactor>
</comment>
<keyword evidence="8" id="KW-0547">Nucleotide-binding</keyword>
<dbReference type="InterPro" id="IPR003607">
    <property type="entry name" value="HD/PDEase_dom"/>
</dbReference>
<dbReference type="InterPro" id="IPR043519">
    <property type="entry name" value="NT_sf"/>
</dbReference>
<evidence type="ECO:0000256" key="5">
    <source>
        <dbReference type="ARBA" id="ARBA00022694"/>
    </source>
</evidence>
<dbReference type="InterPro" id="IPR006675">
    <property type="entry name" value="HDIG_dom"/>
</dbReference>
<evidence type="ECO:0000256" key="2">
    <source>
        <dbReference type="ARBA" id="ARBA00007265"/>
    </source>
</evidence>
<dbReference type="InterPro" id="IPR002646">
    <property type="entry name" value="PolA_pol_head_dom"/>
</dbReference>
<dbReference type="EMBL" id="CADCVU010000162">
    <property type="protein sequence ID" value="CAA9510809.1"/>
    <property type="molecule type" value="Genomic_DNA"/>
</dbReference>
<comment type="similarity">
    <text evidence="2 11">Belongs to the tRNA nucleotidyltransferase/poly(A) polymerase family.</text>
</comment>
<dbReference type="GO" id="GO:0008033">
    <property type="term" value="P:tRNA processing"/>
    <property type="evidence" value="ECO:0007669"/>
    <property type="project" value="UniProtKB-KW"/>
</dbReference>
<evidence type="ECO:0000256" key="10">
    <source>
        <dbReference type="ARBA" id="ARBA00022884"/>
    </source>
</evidence>
<dbReference type="Gene3D" id="1.10.3090.10">
    <property type="entry name" value="cca-adding enzyme, domain 2"/>
    <property type="match status" value="1"/>
</dbReference>
<evidence type="ECO:0000256" key="6">
    <source>
        <dbReference type="ARBA" id="ARBA00022695"/>
    </source>
</evidence>
<dbReference type="Gene3D" id="3.30.460.10">
    <property type="entry name" value="Beta Polymerase, domain 2"/>
    <property type="match status" value="1"/>
</dbReference>
<evidence type="ECO:0000256" key="11">
    <source>
        <dbReference type="RuleBase" id="RU003953"/>
    </source>
</evidence>
<dbReference type="GO" id="GO:0046872">
    <property type="term" value="F:metal ion binding"/>
    <property type="evidence" value="ECO:0007669"/>
    <property type="project" value="UniProtKB-KW"/>
</dbReference>
<dbReference type="PANTHER" id="PTHR47545:SF2">
    <property type="entry name" value="CC-ADDING TRNA NUCLEOTIDYLTRANSFERASE"/>
    <property type="match status" value="1"/>
</dbReference>
<name>A0A6J4T1H0_9ACTN</name>
<evidence type="ECO:0000259" key="14">
    <source>
        <dbReference type="Pfam" id="PF12627"/>
    </source>
</evidence>
<evidence type="ECO:0000256" key="8">
    <source>
        <dbReference type="ARBA" id="ARBA00022741"/>
    </source>
</evidence>
<dbReference type="AlphaFoldDB" id="A0A6J4T1H0"/>
<evidence type="ECO:0000259" key="13">
    <source>
        <dbReference type="Pfam" id="PF01966"/>
    </source>
</evidence>
<dbReference type="SUPFAM" id="SSF81891">
    <property type="entry name" value="Poly A polymerase C-terminal region-like"/>
    <property type="match status" value="1"/>
</dbReference>
<evidence type="ECO:0000256" key="3">
    <source>
        <dbReference type="ARBA" id="ARBA00022555"/>
    </source>
</evidence>
<dbReference type="CDD" id="cd00077">
    <property type="entry name" value="HDc"/>
    <property type="match status" value="1"/>
</dbReference>
<dbReference type="PANTHER" id="PTHR47545">
    <property type="entry name" value="MULTIFUNCTIONAL CCA PROTEIN"/>
    <property type="match status" value="1"/>
</dbReference>
<dbReference type="InterPro" id="IPR006674">
    <property type="entry name" value="HD_domain"/>
</dbReference>
<keyword evidence="4 11" id="KW-0808">Transferase</keyword>
<keyword evidence="7" id="KW-0479">Metal-binding</keyword>
<keyword evidence="6" id="KW-0548">Nucleotidyltransferase</keyword>
<accession>A0A6J4T1H0</accession>
<keyword evidence="9" id="KW-0460">Magnesium</keyword>
<evidence type="ECO:0000256" key="7">
    <source>
        <dbReference type="ARBA" id="ARBA00022723"/>
    </source>
</evidence>
<evidence type="ECO:0000256" key="1">
    <source>
        <dbReference type="ARBA" id="ARBA00001946"/>
    </source>
</evidence>
<dbReference type="GO" id="GO:0000049">
    <property type="term" value="F:tRNA binding"/>
    <property type="evidence" value="ECO:0007669"/>
    <property type="project" value="UniProtKB-KW"/>
</dbReference>
<keyword evidence="10 11" id="KW-0694">RNA-binding</keyword>
<dbReference type="Pfam" id="PF01743">
    <property type="entry name" value="PolyA_pol"/>
    <property type="match status" value="1"/>
</dbReference>
<reference evidence="15" key="1">
    <citation type="submission" date="2020-02" db="EMBL/GenBank/DDBJ databases">
        <authorList>
            <person name="Meier V. D."/>
        </authorList>
    </citation>
    <scope>NUCLEOTIDE SEQUENCE</scope>
    <source>
        <strain evidence="15">AVDCRST_MAG45</strain>
    </source>
</reference>
<proteinExistence type="inferred from homology"/>
<keyword evidence="3" id="KW-0820">tRNA-binding</keyword>